<evidence type="ECO:0000256" key="5">
    <source>
        <dbReference type="ARBA" id="ARBA00023600"/>
    </source>
</evidence>
<dbReference type="Proteomes" id="UP000247978">
    <property type="component" value="Unassembled WGS sequence"/>
</dbReference>
<comment type="similarity">
    <text evidence="5">Belongs to the bacteriophage holin family. Cp-1 holin subfamily.</text>
</comment>
<evidence type="ECO:0000313" key="8">
    <source>
        <dbReference type="Proteomes" id="UP000247978"/>
    </source>
</evidence>
<evidence type="ECO:0000313" key="7">
    <source>
        <dbReference type="EMBL" id="PXW82507.1"/>
    </source>
</evidence>
<dbReference type="RefSeq" id="WP_110397112.1">
    <property type="nucleotide sequence ID" value="NZ_JBHUHB010000001.1"/>
</dbReference>
<dbReference type="EMBL" id="QJJQ01000018">
    <property type="protein sequence ID" value="PXW82507.1"/>
    <property type="molecule type" value="Genomic_DNA"/>
</dbReference>
<dbReference type="OrthoDB" id="88184at2"/>
<evidence type="ECO:0000256" key="2">
    <source>
        <dbReference type="ARBA" id="ARBA00022692"/>
    </source>
</evidence>
<keyword evidence="2 6" id="KW-0812">Transmembrane</keyword>
<keyword evidence="8" id="KW-1185">Reference proteome</keyword>
<feature type="transmembrane region" description="Helical" evidence="6">
    <location>
        <begin position="7"/>
        <end position="23"/>
    </location>
</feature>
<organism evidence="7 8">
    <name type="scientific">Pseudogracilibacillus auburnensis</name>
    <dbReference type="NCBI Taxonomy" id="1494959"/>
    <lineage>
        <taxon>Bacteria</taxon>
        <taxon>Bacillati</taxon>
        <taxon>Bacillota</taxon>
        <taxon>Bacilli</taxon>
        <taxon>Bacillales</taxon>
        <taxon>Bacillaceae</taxon>
        <taxon>Pseudogracilibacillus</taxon>
    </lineage>
</organism>
<comment type="caution">
    <text evidence="7">The sequence shown here is derived from an EMBL/GenBank/DDBJ whole genome shotgun (WGS) entry which is preliminary data.</text>
</comment>
<proteinExistence type="inferred from homology"/>
<evidence type="ECO:0000256" key="4">
    <source>
        <dbReference type="ARBA" id="ARBA00023136"/>
    </source>
</evidence>
<name>A0A2V3VL35_9BACI</name>
<dbReference type="Pfam" id="PF05105">
    <property type="entry name" value="Phage_holin_4_1"/>
    <property type="match status" value="1"/>
</dbReference>
<protein>
    <submittedName>
        <fullName evidence="7">Toxin secretion/phage lysis holin</fullName>
    </submittedName>
</protein>
<reference evidence="7 8" key="1">
    <citation type="submission" date="2018-05" db="EMBL/GenBank/DDBJ databases">
        <title>Genomic Encyclopedia of Type Strains, Phase IV (KMG-IV): sequencing the most valuable type-strain genomes for metagenomic binning, comparative biology and taxonomic classification.</title>
        <authorList>
            <person name="Goeker M."/>
        </authorList>
    </citation>
    <scope>NUCLEOTIDE SEQUENCE [LARGE SCALE GENOMIC DNA]</scope>
    <source>
        <strain evidence="7 8">DSM 28556</strain>
    </source>
</reference>
<accession>A0A2V3VL35</accession>
<gene>
    <name evidence="7" type="ORF">DFR56_11884</name>
</gene>
<feature type="transmembrane region" description="Helical" evidence="6">
    <location>
        <begin position="29"/>
        <end position="48"/>
    </location>
</feature>
<evidence type="ECO:0000256" key="3">
    <source>
        <dbReference type="ARBA" id="ARBA00022989"/>
    </source>
</evidence>
<evidence type="ECO:0000256" key="1">
    <source>
        <dbReference type="ARBA" id="ARBA00004141"/>
    </source>
</evidence>
<dbReference type="InterPro" id="IPR006480">
    <property type="entry name" value="Phage_holin_4_1"/>
</dbReference>
<feature type="transmembrane region" description="Helical" evidence="6">
    <location>
        <begin position="60"/>
        <end position="76"/>
    </location>
</feature>
<sequence length="132" mass="14243">METLFKSIVAVLGAIVTFLLGGWSPLLQVLVLFIAFDYILGVLVAASYGQLNSKIGFRGIAKKVMILALVAVAYSIDTIMGDGTFIRDAVIFFYLANELLSILETVGKTNLPVPDVLRKAVETLNSKSKSSD</sequence>
<evidence type="ECO:0000256" key="6">
    <source>
        <dbReference type="SAM" id="Phobius"/>
    </source>
</evidence>
<dbReference type="NCBIfam" id="TIGR01593">
    <property type="entry name" value="holin_tox_secr"/>
    <property type="match status" value="1"/>
</dbReference>
<dbReference type="GO" id="GO:0016020">
    <property type="term" value="C:membrane"/>
    <property type="evidence" value="ECO:0007669"/>
    <property type="project" value="UniProtKB-SubCell"/>
</dbReference>
<dbReference type="AlphaFoldDB" id="A0A2V3VL35"/>
<keyword evidence="4 6" id="KW-0472">Membrane</keyword>
<comment type="subcellular location">
    <subcellularLocation>
        <location evidence="1">Membrane</location>
        <topology evidence="1">Multi-pass membrane protein</topology>
    </subcellularLocation>
</comment>
<keyword evidence="3 6" id="KW-1133">Transmembrane helix</keyword>